<dbReference type="Proteomes" id="UP000034163">
    <property type="component" value="Unassembled WGS sequence"/>
</dbReference>
<evidence type="ECO:0000313" key="4">
    <source>
        <dbReference type="Proteomes" id="UP000034163"/>
    </source>
</evidence>
<dbReference type="SUPFAM" id="SSF63817">
    <property type="entry name" value="Sortase"/>
    <property type="match status" value="1"/>
</dbReference>
<proteinExistence type="predicted"/>
<evidence type="ECO:0000256" key="2">
    <source>
        <dbReference type="SAM" id="Phobius"/>
    </source>
</evidence>
<dbReference type="EMBL" id="LCBS01000013">
    <property type="protein sequence ID" value="KKS16767.1"/>
    <property type="molecule type" value="Genomic_DNA"/>
</dbReference>
<keyword evidence="2" id="KW-1133">Transmembrane helix</keyword>
<gene>
    <name evidence="3" type="ORF">UU72_C0013G0030</name>
</gene>
<evidence type="ECO:0000256" key="1">
    <source>
        <dbReference type="ARBA" id="ARBA00022801"/>
    </source>
</evidence>
<feature type="transmembrane region" description="Helical" evidence="2">
    <location>
        <begin position="6"/>
        <end position="26"/>
    </location>
</feature>
<name>A0A0G0WXA1_UNCKA</name>
<dbReference type="GO" id="GO:0016787">
    <property type="term" value="F:hydrolase activity"/>
    <property type="evidence" value="ECO:0007669"/>
    <property type="project" value="UniProtKB-KW"/>
</dbReference>
<dbReference type="InterPro" id="IPR023365">
    <property type="entry name" value="Sortase_dom-sf"/>
</dbReference>
<keyword evidence="2" id="KW-0812">Transmembrane</keyword>
<dbReference type="AlphaFoldDB" id="A0A0G0WXA1"/>
<dbReference type="CDD" id="cd05829">
    <property type="entry name" value="Sortase_F"/>
    <property type="match status" value="1"/>
</dbReference>
<keyword evidence="2" id="KW-0472">Membrane</keyword>
<dbReference type="Gene3D" id="2.40.260.10">
    <property type="entry name" value="Sortase"/>
    <property type="match status" value="1"/>
</dbReference>
<sequence length="209" mass="23294">MKRFLIYTYILISSVIITAIGYDYFLKQGHVKDAVSLGTEGASVLGAAKISVFKDKNVPLYERPVRMMIESLGMDVPVIEVGVEEDGTMEAPKDWFDAGWYRNSAHAGEPGNMVIAGHYDTSSGSPAAFWQLKSIKKDDTVVVFDKLDRSYTYRVTDIIYIDINDPNKLKIFESNKDKSSITLITCSGVWLSGDLTYSKRLVVKGELIS</sequence>
<dbReference type="NCBIfam" id="TIGR01076">
    <property type="entry name" value="sortase_fam"/>
    <property type="match status" value="1"/>
</dbReference>
<keyword evidence="1" id="KW-0378">Hydrolase</keyword>
<evidence type="ECO:0000313" key="3">
    <source>
        <dbReference type="EMBL" id="KKS16767.1"/>
    </source>
</evidence>
<organism evidence="3 4">
    <name type="scientific">candidate division WWE3 bacterium GW2011_GWB1_41_6</name>
    <dbReference type="NCBI Taxonomy" id="1619112"/>
    <lineage>
        <taxon>Bacteria</taxon>
        <taxon>Katanobacteria</taxon>
    </lineage>
</organism>
<dbReference type="InterPro" id="IPR042001">
    <property type="entry name" value="Sortase_F"/>
</dbReference>
<reference evidence="3 4" key="1">
    <citation type="journal article" date="2015" name="Nature">
        <title>rRNA introns, odd ribosomes, and small enigmatic genomes across a large radiation of phyla.</title>
        <authorList>
            <person name="Brown C.T."/>
            <person name="Hug L.A."/>
            <person name="Thomas B.C."/>
            <person name="Sharon I."/>
            <person name="Castelle C.J."/>
            <person name="Singh A."/>
            <person name="Wilkins M.J."/>
            <person name="Williams K.H."/>
            <person name="Banfield J.F."/>
        </authorList>
    </citation>
    <scope>NUCLEOTIDE SEQUENCE [LARGE SCALE GENOMIC DNA]</scope>
</reference>
<dbReference type="InterPro" id="IPR005754">
    <property type="entry name" value="Sortase"/>
</dbReference>
<dbReference type="Pfam" id="PF04203">
    <property type="entry name" value="Sortase"/>
    <property type="match status" value="1"/>
</dbReference>
<comment type="caution">
    <text evidence="3">The sequence shown here is derived from an EMBL/GenBank/DDBJ whole genome shotgun (WGS) entry which is preliminary data.</text>
</comment>
<accession>A0A0G0WXA1</accession>
<protein>
    <submittedName>
        <fullName evidence="3">Peptidase C60 sortase A and B</fullName>
    </submittedName>
</protein>